<dbReference type="AlphaFoldDB" id="A0AAE3ZGC0"/>
<dbReference type="EMBL" id="JAVDXW010000001">
    <property type="protein sequence ID" value="MDR7302707.1"/>
    <property type="molecule type" value="Genomic_DNA"/>
</dbReference>
<dbReference type="RefSeq" id="WP_310274466.1">
    <property type="nucleotide sequence ID" value="NZ_JAVDXW010000001.1"/>
</dbReference>
<feature type="compositionally biased region" description="Pro residues" evidence="1">
    <location>
        <begin position="31"/>
        <end position="46"/>
    </location>
</feature>
<feature type="transmembrane region" description="Helical" evidence="2">
    <location>
        <begin position="119"/>
        <end position="140"/>
    </location>
</feature>
<evidence type="ECO:0000256" key="2">
    <source>
        <dbReference type="SAM" id="Phobius"/>
    </source>
</evidence>
<feature type="transmembrane region" description="Helical" evidence="2">
    <location>
        <begin position="152"/>
        <end position="177"/>
    </location>
</feature>
<feature type="transmembrane region" description="Helical" evidence="2">
    <location>
        <begin position="89"/>
        <end position="112"/>
    </location>
</feature>
<name>A0AAE3ZGC0_9ACTN</name>
<keyword evidence="2" id="KW-1133">Transmembrane helix</keyword>
<gene>
    <name evidence="3" type="ORF">JOF55_002888</name>
</gene>
<sequence length="215" mass="22493">MHPQQPYGHQQLPPQQPYQQIPQPVAYGPPDGAPQPPQQGWPPPTGPLPSGITTIVAAVLGALLGLAWITLIVAVLVTVGSDDIEVEGVLVVSGFAVALGVPPLIGSIGLFVRRKFGRWVLIVGLALSVIASAFLVATALDVSSAPPTPFLFGTPVLVFSIAGVVLAALPTTGRYLAAAKSLRAARQAATVHSQQPYAPMDPWHFPQQPYRSGIV</sequence>
<keyword evidence="2" id="KW-0812">Transmembrane</keyword>
<organism evidence="3 4">
    <name type="scientific">Haloactinomyces albus</name>
    <dbReference type="NCBI Taxonomy" id="1352928"/>
    <lineage>
        <taxon>Bacteria</taxon>
        <taxon>Bacillati</taxon>
        <taxon>Actinomycetota</taxon>
        <taxon>Actinomycetes</taxon>
        <taxon>Actinopolysporales</taxon>
        <taxon>Actinopolysporaceae</taxon>
        <taxon>Haloactinomyces</taxon>
    </lineage>
</organism>
<keyword evidence="4" id="KW-1185">Reference proteome</keyword>
<accession>A0AAE3ZGC0</accession>
<dbReference type="Proteomes" id="UP001180845">
    <property type="component" value="Unassembled WGS sequence"/>
</dbReference>
<protein>
    <submittedName>
        <fullName evidence="3">Uncharacterized protein</fullName>
    </submittedName>
</protein>
<feature type="region of interest" description="Disordered" evidence="1">
    <location>
        <begin position="1"/>
        <end position="46"/>
    </location>
</feature>
<feature type="transmembrane region" description="Helical" evidence="2">
    <location>
        <begin position="55"/>
        <end position="77"/>
    </location>
</feature>
<evidence type="ECO:0000313" key="4">
    <source>
        <dbReference type="Proteomes" id="UP001180845"/>
    </source>
</evidence>
<proteinExistence type="predicted"/>
<evidence type="ECO:0000313" key="3">
    <source>
        <dbReference type="EMBL" id="MDR7302707.1"/>
    </source>
</evidence>
<comment type="caution">
    <text evidence="3">The sequence shown here is derived from an EMBL/GenBank/DDBJ whole genome shotgun (WGS) entry which is preliminary data.</text>
</comment>
<feature type="compositionally biased region" description="Low complexity" evidence="1">
    <location>
        <begin position="1"/>
        <end position="30"/>
    </location>
</feature>
<dbReference type="SUPFAM" id="SSF81995">
    <property type="entry name" value="beta-sandwich domain of Sec23/24"/>
    <property type="match status" value="1"/>
</dbReference>
<evidence type="ECO:0000256" key="1">
    <source>
        <dbReference type="SAM" id="MobiDB-lite"/>
    </source>
</evidence>
<keyword evidence="2" id="KW-0472">Membrane</keyword>
<reference evidence="3" key="1">
    <citation type="submission" date="2023-07" db="EMBL/GenBank/DDBJ databases">
        <title>Sequencing the genomes of 1000 actinobacteria strains.</title>
        <authorList>
            <person name="Klenk H.-P."/>
        </authorList>
    </citation>
    <scope>NUCLEOTIDE SEQUENCE</scope>
    <source>
        <strain evidence="3">DSM 45977</strain>
    </source>
</reference>